<dbReference type="SUPFAM" id="SSF52200">
    <property type="entry name" value="Toll/Interleukin receptor TIR domain"/>
    <property type="match status" value="1"/>
</dbReference>
<evidence type="ECO:0000256" key="1">
    <source>
        <dbReference type="SAM" id="Coils"/>
    </source>
</evidence>
<feature type="compositionally biased region" description="Basic and acidic residues" evidence="2">
    <location>
        <begin position="23"/>
        <end position="42"/>
    </location>
</feature>
<dbReference type="EMBL" id="CP046522">
    <property type="protein sequence ID" value="QGU95447.1"/>
    <property type="molecule type" value="Genomic_DNA"/>
</dbReference>
<dbReference type="AlphaFoldDB" id="A0A6I6F4I8"/>
<dbReference type="GO" id="GO:0007165">
    <property type="term" value="P:signal transduction"/>
    <property type="evidence" value="ECO:0007669"/>
    <property type="project" value="InterPro"/>
</dbReference>
<evidence type="ECO:0000313" key="4">
    <source>
        <dbReference type="EMBL" id="QGU95447.1"/>
    </source>
</evidence>
<dbReference type="InterPro" id="IPR035897">
    <property type="entry name" value="Toll_tir_struct_dom_sf"/>
</dbReference>
<organism evidence="4 5">
    <name type="scientific">Clostridium bovifaecis</name>
    <dbReference type="NCBI Taxonomy" id="2184719"/>
    <lineage>
        <taxon>Bacteria</taxon>
        <taxon>Bacillati</taxon>
        <taxon>Bacillota</taxon>
        <taxon>Clostridia</taxon>
        <taxon>Eubacteriales</taxon>
        <taxon>Clostridiaceae</taxon>
        <taxon>Clostridium</taxon>
    </lineage>
</organism>
<gene>
    <name evidence="4" type="ORF">GOM49_10415</name>
</gene>
<dbReference type="PROSITE" id="PS50104">
    <property type="entry name" value="TIR"/>
    <property type="match status" value="1"/>
</dbReference>
<keyword evidence="5" id="KW-1185">Reference proteome</keyword>
<name>A0A6I6F4I8_9CLOT</name>
<evidence type="ECO:0000259" key="3">
    <source>
        <dbReference type="PROSITE" id="PS50104"/>
    </source>
</evidence>
<dbReference type="Pfam" id="PF13676">
    <property type="entry name" value="TIR_2"/>
    <property type="match status" value="1"/>
</dbReference>
<reference evidence="4 5" key="1">
    <citation type="submission" date="2019-12" db="EMBL/GenBank/DDBJ databases">
        <title>Genome sequenceing of Clostridium bovifaecis.</title>
        <authorList>
            <person name="Yao Y."/>
        </authorList>
    </citation>
    <scope>NUCLEOTIDE SEQUENCE [LARGE SCALE GENOMIC DNA]</scope>
    <source>
        <strain evidence="4 5">BXX</strain>
    </source>
</reference>
<dbReference type="InterPro" id="IPR000157">
    <property type="entry name" value="TIR_dom"/>
</dbReference>
<keyword evidence="1" id="KW-0175">Coiled coil</keyword>
<protein>
    <submittedName>
        <fullName evidence="4">TIR domain-containing protein</fullName>
    </submittedName>
</protein>
<feature type="domain" description="TIR" evidence="3">
    <location>
        <begin position="146"/>
        <end position="279"/>
    </location>
</feature>
<dbReference type="Proteomes" id="UP000422764">
    <property type="component" value="Chromosome"/>
</dbReference>
<feature type="coiled-coil region" evidence="1">
    <location>
        <begin position="54"/>
        <end position="142"/>
    </location>
</feature>
<dbReference type="SMART" id="SM00255">
    <property type="entry name" value="TIR"/>
    <property type="match status" value="1"/>
</dbReference>
<evidence type="ECO:0000313" key="5">
    <source>
        <dbReference type="Proteomes" id="UP000422764"/>
    </source>
</evidence>
<feature type="region of interest" description="Disordered" evidence="2">
    <location>
        <begin position="23"/>
        <end position="54"/>
    </location>
</feature>
<dbReference type="Gene3D" id="3.40.50.10140">
    <property type="entry name" value="Toll/interleukin-1 receptor homology (TIR) domain"/>
    <property type="match status" value="1"/>
</dbReference>
<accession>A0A6I6F4I8</accession>
<evidence type="ECO:0000256" key="2">
    <source>
        <dbReference type="SAM" id="MobiDB-lite"/>
    </source>
</evidence>
<proteinExistence type="predicted"/>
<sequence>MSVSNIMSNIKTINNEIAGLRKKLSDNHKKKSDKYSEIERIKRGITKNTSPSMLKSKQQQIDKCINKIQECEKNEADLLKKINSKEAQLSKKQAELQKEQKKEQDKVIKMYETNFKQQQDSTERLEEQLREVKNNIIDNDDATEQKQYDFFISHASEDKDEVARPLYEALTVLGAKVWYDEFSMKIGDSLRRSIDKGLANSRYGVVIFSDIFFKKPWTNHELDGLVQRQMVDEKVILPIWHKVSKSEVMKYSPSLADILALDTMRYTIDDIAKELINIVS</sequence>